<feature type="domain" description="PPIase FKBP-type" evidence="4">
    <location>
        <begin position="68"/>
        <end position="163"/>
    </location>
</feature>
<dbReference type="PROSITE" id="PS50059">
    <property type="entry name" value="FKBP_PPIASE"/>
    <property type="match status" value="1"/>
</dbReference>
<evidence type="ECO:0000256" key="3">
    <source>
        <dbReference type="PROSITE-ProRule" id="PRU00277"/>
    </source>
</evidence>
<keyword evidence="2" id="KW-0802">TPR repeat</keyword>
<dbReference type="EC" id="5.2.1.8" evidence="3"/>
<dbReference type="InterPro" id="IPR046357">
    <property type="entry name" value="PPIase_dom_sf"/>
</dbReference>
<protein>
    <recommendedName>
        <fullName evidence="3">peptidylprolyl isomerase</fullName>
        <ecNumber evidence="3">5.2.1.8</ecNumber>
    </recommendedName>
</protein>
<gene>
    <name evidence="5" type="ORF">FRX31_031513</name>
</gene>
<dbReference type="AlphaFoldDB" id="A0A7J6V2I4"/>
<keyword evidence="3" id="KW-0697">Rotamase</keyword>
<comment type="catalytic activity">
    <reaction evidence="3">
        <text>[protein]-peptidylproline (omega=180) = [protein]-peptidylproline (omega=0)</text>
        <dbReference type="Rhea" id="RHEA:16237"/>
        <dbReference type="Rhea" id="RHEA-COMP:10747"/>
        <dbReference type="Rhea" id="RHEA-COMP:10748"/>
        <dbReference type="ChEBI" id="CHEBI:83833"/>
        <dbReference type="ChEBI" id="CHEBI:83834"/>
        <dbReference type="EC" id="5.2.1.8"/>
    </reaction>
</comment>
<dbReference type="Pfam" id="PF00254">
    <property type="entry name" value="FKBP_C"/>
    <property type="match status" value="1"/>
</dbReference>
<keyword evidence="1" id="KW-0677">Repeat</keyword>
<dbReference type="InterPro" id="IPR001179">
    <property type="entry name" value="PPIase_FKBP_dom"/>
</dbReference>
<evidence type="ECO:0000256" key="1">
    <source>
        <dbReference type="ARBA" id="ARBA00022737"/>
    </source>
</evidence>
<dbReference type="PANTHER" id="PTHR46512:SF9">
    <property type="entry name" value="PEPTIDYLPROLYL ISOMERASE"/>
    <property type="match status" value="1"/>
</dbReference>
<proteinExistence type="predicted"/>
<accession>A0A7J6V2I4</accession>
<dbReference type="PANTHER" id="PTHR46512">
    <property type="entry name" value="PEPTIDYLPROLYL ISOMERASE"/>
    <property type="match status" value="1"/>
</dbReference>
<organism evidence="5 6">
    <name type="scientific">Thalictrum thalictroides</name>
    <name type="common">Rue-anemone</name>
    <name type="synonym">Anemone thalictroides</name>
    <dbReference type="NCBI Taxonomy" id="46969"/>
    <lineage>
        <taxon>Eukaryota</taxon>
        <taxon>Viridiplantae</taxon>
        <taxon>Streptophyta</taxon>
        <taxon>Embryophyta</taxon>
        <taxon>Tracheophyta</taxon>
        <taxon>Spermatophyta</taxon>
        <taxon>Magnoliopsida</taxon>
        <taxon>Ranunculales</taxon>
        <taxon>Ranunculaceae</taxon>
        <taxon>Thalictroideae</taxon>
        <taxon>Thalictrum</taxon>
    </lineage>
</organism>
<dbReference type="GO" id="GO:0003755">
    <property type="term" value="F:peptidyl-prolyl cis-trans isomerase activity"/>
    <property type="evidence" value="ECO:0007669"/>
    <property type="project" value="UniProtKB-KW"/>
</dbReference>
<sequence>MQLDERIEAFGSHGRSAQNGLSAVPPNAIITIALTLIVYKLYEIVTDDHLVIKKITRCGEGFEKPNSGTTPQIRYIAKLSDGKIFEKNGYDGEDPFEFKVDEEQVIEGLDLADLAVSTMKRGEVAIIIINHEYGFGEIETNAQLGVVPARSTFYYEVEILGFTKVTESWDMEPDEKLEYAAKRKEEGNAYGKYQRAAYGKEMLR</sequence>
<dbReference type="Proteomes" id="UP000554482">
    <property type="component" value="Unassembled WGS sequence"/>
</dbReference>
<dbReference type="Gene3D" id="3.10.50.40">
    <property type="match status" value="1"/>
</dbReference>
<dbReference type="SUPFAM" id="SSF54534">
    <property type="entry name" value="FKBP-like"/>
    <property type="match status" value="1"/>
</dbReference>
<dbReference type="FunFam" id="3.10.50.40:FF:000017">
    <property type="entry name" value="Peptidylprolyl isomerase"/>
    <property type="match status" value="1"/>
</dbReference>
<dbReference type="InterPro" id="IPR050754">
    <property type="entry name" value="FKBP4/5/8-like"/>
</dbReference>
<keyword evidence="6" id="KW-1185">Reference proteome</keyword>
<evidence type="ECO:0000313" key="5">
    <source>
        <dbReference type="EMBL" id="KAF5178898.1"/>
    </source>
</evidence>
<dbReference type="EMBL" id="JABWDY010039440">
    <property type="protein sequence ID" value="KAF5178898.1"/>
    <property type="molecule type" value="Genomic_DNA"/>
</dbReference>
<dbReference type="OrthoDB" id="433738at2759"/>
<evidence type="ECO:0000313" key="6">
    <source>
        <dbReference type="Proteomes" id="UP000554482"/>
    </source>
</evidence>
<reference evidence="5 6" key="1">
    <citation type="submission" date="2020-06" db="EMBL/GenBank/DDBJ databases">
        <title>Transcriptomic and genomic resources for Thalictrum thalictroides and T. hernandezii: Facilitating candidate gene discovery in an emerging model plant lineage.</title>
        <authorList>
            <person name="Arias T."/>
            <person name="Riano-Pachon D.M."/>
            <person name="Di Stilio V.S."/>
        </authorList>
    </citation>
    <scope>NUCLEOTIDE SEQUENCE [LARGE SCALE GENOMIC DNA]</scope>
    <source>
        <strain evidence="6">cv. WT478/WT964</strain>
        <tissue evidence="5">Leaves</tissue>
    </source>
</reference>
<keyword evidence="3 5" id="KW-0413">Isomerase</keyword>
<name>A0A7J6V2I4_THATH</name>
<evidence type="ECO:0000259" key="4">
    <source>
        <dbReference type="PROSITE" id="PS50059"/>
    </source>
</evidence>
<comment type="caution">
    <text evidence="5">The sequence shown here is derived from an EMBL/GenBank/DDBJ whole genome shotgun (WGS) entry which is preliminary data.</text>
</comment>
<evidence type="ECO:0000256" key="2">
    <source>
        <dbReference type="ARBA" id="ARBA00022803"/>
    </source>
</evidence>